<name>A0A5C5X1E9_9BACT</name>
<dbReference type="PANTHER" id="PTHR12558:SF13">
    <property type="entry name" value="CELL DIVISION CYCLE PROTEIN 27 HOMOLOG"/>
    <property type="match status" value="1"/>
</dbReference>
<accession>A0A5C5X1E9</accession>
<protein>
    <submittedName>
        <fullName evidence="3">Tetratricopeptide repeat protein</fullName>
    </submittedName>
</protein>
<evidence type="ECO:0000313" key="4">
    <source>
        <dbReference type="Proteomes" id="UP000318053"/>
    </source>
</evidence>
<dbReference type="AlphaFoldDB" id="A0A5C5X1E9"/>
<comment type="caution">
    <text evidence="3">The sequence shown here is derived from an EMBL/GenBank/DDBJ whole genome shotgun (WGS) entry which is preliminary data.</text>
</comment>
<dbReference type="InterPro" id="IPR011990">
    <property type="entry name" value="TPR-like_helical_dom_sf"/>
</dbReference>
<dbReference type="SMART" id="SM00028">
    <property type="entry name" value="TPR"/>
    <property type="match status" value="2"/>
</dbReference>
<feature type="transmembrane region" description="Helical" evidence="2">
    <location>
        <begin position="16"/>
        <end position="34"/>
    </location>
</feature>
<dbReference type="PANTHER" id="PTHR12558">
    <property type="entry name" value="CELL DIVISION CYCLE 16,23,27"/>
    <property type="match status" value="1"/>
</dbReference>
<evidence type="ECO:0000313" key="3">
    <source>
        <dbReference type="EMBL" id="TWT56042.1"/>
    </source>
</evidence>
<evidence type="ECO:0000256" key="2">
    <source>
        <dbReference type="SAM" id="Phobius"/>
    </source>
</evidence>
<keyword evidence="1" id="KW-0802">TPR repeat</keyword>
<keyword evidence="2" id="KW-0812">Transmembrane</keyword>
<dbReference type="SUPFAM" id="SSF48452">
    <property type="entry name" value="TPR-like"/>
    <property type="match status" value="2"/>
</dbReference>
<dbReference type="EMBL" id="SJPK01000018">
    <property type="protein sequence ID" value="TWT56042.1"/>
    <property type="molecule type" value="Genomic_DNA"/>
</dbReference>
<gene>
    <name evidence="3" type="ORF">CA85_46340</name>
</gene>
<reference evidence="3 4" key="1">
    <citation type="submission" date="2019-02" db="EMBL/GenBank/DDBJ databases">
        <title>Deep-cultivation of Planctomycetes and their phenomic and genomic characterization uncovers novel biology.</title>
        <authorList>
            <person name="Wiegand S."/>
            <person name="Jogler M."/>
            <person name="Boedeker C."/>
            <person name="Pinto D."/>
            <person name="Vollmers J."/>
            <person name="Rivas-Marin E."/>
            <person name="Kohn T."/>
            <person name="Peeters S.H."/>
            <person name="Heuer A."/>
            <person name="Rast P."/>
            <person name="Oberbeckmann S."/>
            <person name="Bunk B."/>
            <person name="Jeske O."/>
            <person name="Meyerdierks A."/>
            <person name="Storesund J.E."/>
            <person name="Kallscheuer N."/>
            <person name="Luecker S."/>
            <person name="Lage O.M."/>
            <person name="Pohl T."/>
            <person name="Merkel B.J."/>
            <person name="Hornburger P."/>
            <person name="Mueller R.-W."/>
            <person name="Bruemmer F."/>
            <person name="Labrenz M."/>
            <person name="Spormann A.M."/>
            <person name="Op Den Camp H."/>
            <person name="Overmann J."/>
            <person name="Amann R."/>
            <person name="Jetten M.S.M."/>
            <person name="Mascher T."/>
            <person name="Medema M.H."/>
            <person name="Devos D.P."/>
            <person name="Kaster A.-K."/>
            <person name="Ovreas L."/>
            <person name="Rohde M."/>
            <person name="Galperin M.Y."/>
            <person name="Jogler C."/>
        </authorList>
    </citation>
    <scope>NUCLEOTIDE SEQUENCE [LARGE SCALE GENOMIC DNA]</scope>
    <source>
        <strain evidence="3 4">CA85</strain>
    </source>
</reference>
<keyword evidence="2" id="KW-1133">Transmembrane helix</keyword>
<dbReference type="Gene3D" id="1.25.40.10">
    <property type="entry name" value="Tetratricopeptide repeat domain"/>
    <property type="match status" value="2"/>
</dbReference>
<keyword evidence="4" id="KW-1185">Reference proteome</keyword>
<organism evidence="3 4">
    <name type="scientific">Allorhodopirellula solitaria</name>
    <dbReference type="NCBI Taxonomy" id="2527987"/>
    <lineage>
        <taxon>Bacteria</taxon>
        <taxon>Pseudomonadati</taxon>
        <taxon>Planctomycetota</taxon>
        <taxon>Planctomycetia</taxon>
        <taxon>Pirellulales</taxon>
        <taxon>Pirellulaceae</taxon>
        <taxon>Allorhodopirellula</taxon>
    </lineage>
</organism>
<dbReference type="InterPro" id="IPR019734">
    <property type="entry name" value="TPR_rpt"/>
</dbReference>
<evidence type="ECO:0000256" key="1">
    <source>
        <dbReference type="PROSITE-ProRule" id="PRU00339"/>
    </source>
</evidence>
<dbReference type="OrthoDB" id="246110at2"/>
<proteinExistence type="predicted"/>
<keyword evidence="2" id="KW-0472">Membrane</keyword>
<dbReference type="PROSITE" id="PS50005">
    <property type="entry name" value="TPR"/>
    <property type="match status" value="1"/>
</dbReference>
<sequence>MSASPRGTPKHRVRRWIAAGLGVVVVCLAIFWGVSKYQLHQFESAARAARQRGDWGRVAVASRLWLEREPTDPLALTYSGEAAQARGAFGQAAEFFERLPSDDPRSAEGMCQLARLYRLPLNEPELAAATLRHVIKLDPSVRQASVDLLRYYAVTLQSDLAHELARQVVLSGEEPLVAYVYLMDLEAVVLASGADDNAHWLEQHPDSERYDVARTVHLARAVSDGIAKQGFVAAEQRQEQLEHQEDLLQQGLAKYPGNRELLIASMKLYSGRGDRDQVARLLAEVPTSAARDSRVWRYKGWLHRADDEFQQAEAAYRTAIEKNPYDWKSRTQLGEVLRLQSDMPAAEKQLQIADVGHELETTLMNMDSAAVLPIPVLESMRFNAEQVGDGPVAEQLERRIAVLNAAQAAEPEAARMTGGGR</sequence>
<dbReference type="Proteomes" id="UP000318053">
    <property type="component" value="Unassembled WGS sequence"/>
</dbReference>
<dbReference type="RefSeq" id="WP_146393450.1">
    <property type="nucleotide sequence ID" value="NZ_SJPK01000018.1"/>
</dbReference>
<feature type="repeat" description="TPR" evidence="1">
    <location>
        <begin position="293"/>
        <end position="326"/>
    </location>
</feature>